<reference evidence="1 2" key="1">
    <citation type="submission" date="2020-10" db="EMBL/GenBank/DDBJ databases">
        <title>Phylogeny of dyella-like bacteria.</title>
        <authorList>
            <person name="Fu J."/>
        </authorList>
    </citation>
    <scope>NUCLEOTIDE SEQUENCE [LARGE SCALE GENOMIC DNA]</scope>
    <source>
        <strain evidence="1 2">BB4</strain>
    </source>
</reference>
<dbReference type="SUPFAM" id="SSF53756">
    <property type="entry name" value="UDP-Glycosyltransferase/glycogen phosphorylase"/>
    <property type="match status" value="1"/>
</dbReference>
<evidence type="ECO:0000313" key="1">
    <source>
        <dbReference type="EMBL" id="MFK2918498.1"/>
    </source>
</evidence>
<accession>A0ABW8K9W1</accession>
<gene>
    <name evidence="1" type="ORF">ISS97_14585</name>
</gene>
<proteinExistence type="predicted"/>
<dbReference type="Proteomes" id="UP001620408">
    <property type="component" value="Unassembled WGS sequence"/>
</dbReference>
<sequence>MKRLKVTLFSRYSRLGPSTRLRSLQYLSELEKRGIDVEVRALFPDAYLEALYGGNPQVAKVSAWRHYGQRIVELWRGDGHDLAWIEGELFPYLPYWLESMLGRSARPYVVDYDDALFHKYDLSPSPVIRSVLGRKIDRVMEHAACVIAGNPYLAARAEQARADRVEVIPTVVDEQRYATVNHDGREQPVIGWIGSPATEHYLLDIGDVLLQACAGGKAKLLLVGARPEVAEQLAGIDVEVVPWSEDSEADQIARMDIGVMPLRDGPWERGKCGYKIIQYMACALPVVVSPVGVNPDIVRQGDNGFLAAEAPDWLSSLQQLIDDPGLRARMGQAGRERVERDYSLASQVPRLADVLWLAERC</sequence>
<organism evidence="1 2">
    <name type="scientific">Dyella koreensis</name>
    <dbReference type="NCBI Taxonomy" id="311235"/>
    <lineage>
        <taxon>Bacteria</taxon>
        <taxon>Pseudomonadati</taxon>
        <taxon>Pseudomonadota</taxon>
        <taxon>Gammaproteobacteria</taxon>
        <taxon>Lysobacterales</taxon>
        <taxon>Rhodanobacteraceae</taxon>
        <taxon>Dyella</taxon>
    </lineage>
</organism>
<dbReference type="Gene3D" id="3.40.50.2000">
    <property type="entry name" value="Glycogen Phosphorylase B"/>
    <property type="match status" value="2"/>
</dbReference>
<dbReference type="PANTHER" id="PTHR45947">
    <property type="entry name" value="SULFOQUINOVOSYL TRANSFERASE SQD2"/>
    <property type="match status" value="1"/>
</dbReference>
<evidence type="ECO:0000313" key="2">
    <source>
        <dbReference type="Proteomes" id="UP001620408"/>
    </source>
</evidence>
<dbReference type="RefSeq" id="WP_379985689.1">
    <property type="nucleotide sequence ID" value="NZ_JADIKD010000011.1"/>
</dbReference>
<comment type="caution">
    <text evidence="1">The sequence shown here is derived from an EMBL/GenBank/DDBJ whole genome shotgun (WGS) entry which is preliminary data.</text>
</comment>
<dbReference type="PANTHER" id="PTHR45947:SF3">
    <property type="entry name" value="SULFOQUINOVOSYL TRANSFERASE SQD2"/>
    <property type="match status" value="1"/>
</dbReference>
<protein>
    <submittedName>
        <fullName evidence="1">Glycosyltransferase family 4 protein</fullName>
    </submittedName>
</protein>
<dbReference type="EMBL" id="JADIKD010000011">
    <property type="protein sequence ID" value="MFK2918498.1"/>
    <property type="molecule type" value="Genomic_DNA"/>
</dbReference>
<dbReference type="InterPro" id="IPR050194">
    <property type="entry name" value="Glycosyltransferase_grp1"/>
</dbReference>
<keyword evidence="2" id="KW-1185">Reference proteome</keyword>
<name>A0ABW8K9W1_9GAMM</name>
<dbReference type="CDD" id="cd03801">
    <property type="entry name" value="GT4_PimA-like"/>
    <property type="match status" value="1"/>
</dbReference>
<dbReference type="Pfam" id="PF13692">
    <property type="entry name" value="Glyco_trans_1_4"/>
    <property type="match status" value="1"/>
</dbReference>